<evidence type="ECO:0000313" key="3">
    <source>
        <dbReference type="Proteomes" id="UP000746612"/>
    </source>
</evidence>
<name>A0A4U9FCK3_GIBZA</name>
<gene>
    <name evidence="2" type="ORF">FUG_LOCUS509642</name>
    <name evidence="1" type="ORF">MDCFG202_LOCUS259486</name>
</gene>
<dbReference type="EMBL" id="CAJPIJ010000132">
    <property type="protein sequence ID" value="CAG1984533.1"/>
    <property type="molecule type" value="Genomic_DNA"/>
</dbReference>
<protein>
    <submittedName>
        <fullName evidence="1">Uncharacterized protein</fullName>
    </submittedName>
</protein>
<reference evidence="2" key="1">
    <citation type="submission" date="2019-04" db="EMBL/GenBank/DDBJ databases">
        <authorList>
            <person name="Melise S."/>
            <person name="Noan J."/>
            <person name="Okalmin O."/>
        </authorList>
    </citation>
    <scope>NUCLEOTIDE SEQUENCE</scope>
    <source>
        <strain evidence="2">FN9</strain>
    </source>
</reference>
<organism evidence="1 3">
    <name type="scientific">Gibberella zeae</name>
    <name type="common">Wheat head blight fungus</name>
    <name type="synonym">Fusarium graminearum</name>
    <dbReference type="NCBI Taxonomy" id="5518"/>
    <lineage>
        <taxon>Eukaryota</taxon>
        <taxon>Fungi</taxon>
        <taxon>Dikarya</taxon>
        <taxon>Ascomycota</taxon>
        <taxon>Pezizomycotina</taxon>
        <taxon>Sordariomycetes</taxon>
        <taxon>Hypocreomycetidae</taxon>
        <taxon>Hypocreales</taxon>
        <taxon>Nectriaceae</taxon>
        <taxon>Fusarium</taxon>
    </lineage>
</organism>
<accession>A0A4U9FCK3</accession>
<dbReference type="Proteomes" id="UP000746612">
    <property type="component" value="Unassembled WGS sequence"/>
</dbReference>
<evidence type="ECO:0000313" key="1">
    <source>
        <dbReference type="EMBL" id="CAG1984533.1"/>
    </source>
</evidence>
<evidence type="ECO:0000313" key="2">
    <source>
        <dbReference type="EMBL" id="VIO62948.1"/>
    </source>
</evidence>
<reference evidence="1" key="2">
    <citation type="submission" date="2021-03" db="EMBL/GenBank/DDBJ databases">
        <authorList>
            <person name="Alouane T."/>
            <person name="Langin T."/>
            <person name="Bonhomme L."/>
        </authorList>
    </citation>
    <scope>NUCLEOTIDE SEQUENCE</scope>
    <source>
        <strain evidence="1">MDC_Fg202</strain>
    </source>
</reference>
<sequence>MSPVALAIARSDITPGQRIQASNLCIITIIPSTSISINAMTTSIDIVQWNQHRYYKRRQWGECKEQSSQVAKEKVGIETTFLCNVQITAVPRPFNGGEQSQRFQIWLT</sequence>
<dbReference type="EMBL" id="CAAKMV010000169">
    <property type="protein sequence ID" value="VIO62948.1"/>
    <property type="molecule type" value="Genomic_DNA"/>
</dbReference>
<dbReference type="AlphaFoldDB" id="A0A4U9FCK3"/>
<proteinExistence type="predicted"/>